<dbReference type="RefSeq" id="XP_003192652.1">
    <property type="nucleotide sequence ID" value="XM_003192604.1"/>
</dbReference>
<reference evidence="2 3" key="1">
    <citation type="journal article" date="2011" name="MBio">
        <title>Genome variation in Cryptococcus gattii, an emerging pathogen of immunocompetent hosts.</title>
        <authorList>
            <person name="D'Souza C.A."/>
            <person name="Kronstad J.W."/>
            <person name="Taylor G."/>
            <person name="Warren R."/>
            <person name="Yuen M."/>
            <person name="Hu G."/>
            <person name="Jung W.H."/>
            <person name="Sham A."/>
            <person name="Kidd S.E."/>
            <person name="Tangen K."/>
            <person name="Lee N."/>
            <person name="Zeilmaker T."/>
            <person name="Sawkins J."/>
            <person name="McVicker G."/>
            <person name="Shah S."/>
            <person name="Gnerre S."/>
            <person name="Griggs A."/>
            <person name="Zeng Q."/>
            <person name="Bartlett K."/>
            <person name="Li W."/>
            <person name="Wang X."/>
            <person name="Heitman J."/>
            <person name="Stajich J.E."/>
            <person name="Fraser J.A."/>
            <person name="Meyer W."/>
            <person name="Carter D."/>
            <person name="Schein J."/>
            <person name="Krzywinski M."/>
            <person name="Kwon-Chung K.J."/>
            <person name="Varma A."/>
            <person name="Wang J."/>
            <person name="Brunham R."/>
            <person name="Fyfe M."/>
            <person name="Ouellette B.F."/>
            <person name="Siddiqui A."/>
            <person name="Marra M."/>
            <person name="Jones S."/>
            <person name="Holt R."/>
            <person name="Birren B.W."/>
            <person name="Galagan J.E."/>
            <person name="Cuomo C.A."/>
        </authorList>
    </citation>
    <scope>NUCLEOTIDE SEQUENCE [LARGE SCALE GENOMIC DNA]</scope>
    <source>
        <strain evidence="3">WM276 / ATCC MYA-4071</strain>
    </source>
</reference>
<dbReference type="GO" id="GO:0008757">
    <property type="term" value="F:S-adenosylmethionine-dependent methyltransferase activity"/>
    <property type="evidence" value="ECO:0007669"/>
    <property type="project" value="UniProtKB-ARBA"/>
</dbReference>
<dbReference type="OrthoDB" id="413520at2759"/>
<proteinExistence type="predicted"/>
<dbReference type="AlphaFoldDB" id="E6R2Y9"/>
<dbReference type="HOGENOM" id="CLU_052836_0_0_1"/>
<name>E6R2Y9_CRYGW</name>
<evidence type="ECO:0000313" key="2">
    <source>
        <dbReference type="EMBL" id="ADV20865.1"/>
    </source>
</evidence>
<dbReference type="Pfam" id="PF10294">
    <property type="entry name" value="Methyltransf_16"/>
    <property type="match status" value="1"/>
</dbReference>
<feature type="compositionally biased region" description="Basic and acidic residues" evidence="1">
    <location>
        <begin position="164"/>
        <end position="194"/>
    </location>
</feature>
<dbReference type="InterPro" id="IPR019410">
    <property type="entry name" value="Methyltransf_16"/>
</dbReference>
<dbReference type="KEGG" id="cgi:CGB_C2190W"/>
<dbReference type="GO" id="GO:0005737">
    <property type="term" value="C:cytoplasm"/>
    <property type="evidence" value="ECO:0007669"/>
    <property type="project" value="TreeGrafter"/>
</dbReference>
<sequence length="442" mass="49484">MYWYISFLRPPPVSTSNPDQGITITPQVANDLRTELRYEPTTIYYTWQRVIPSLSNLTTPQELTTFIPPESTYNPLVVPLPKNVQVGESWRVGLFAQNENSQSSIGQLSSLKGKGNLETTGELLDLVNDTPNVLGVWSEGIEIARPVSGLNTGAVRGIGAQKEPVGDKGKFKGKSKGKDKEKEKERDDRPKQGRIMREWALPDEGKLRIIEQTSFDLDKKIWDSGLALSAWFWKHLACEQSLPLMCQKVFTLLKRQEKLTIVELGTGTGLVSIVLSLALKRIASLERNIIATDLESAIPLMDENITLNNLNSQMNNISTDHENGQEEKPKGTIIDAEVLDWDQPVPDWVNKDHPELVIAADVTYNTSAFPSLLSTLTSLLHPSAGLSNRPLLVLAYKERDPAERELWDMLKKRGIDMVMVDEIKGAEDYGLTEIWIGRSNRL</sequence>
<dbReference type="EMBL" id="CP000288">
    <property type="protein sequence ID" value="ADV20865.1"/>
    <property type="molecule type" value="Genomic_DNA"/>
</dbReference>
<organism evidence="2 3">
    <name type="scientific">Cryptococcus gattii serotype B (strain WM276 / ATCC MYA-4071)</name>
    <name type="common">Filobasidiella gattii</name>
    <name type="synonym">Cryptococcus bacillisporus</name>
    <dbReference type="NCBI Taxonomy" id="367775"/>
    <lineage>
        <taxon>Eukaryota</taxon>
        <taxon>Fungi</taxon>
        <taxon>Dikarya</taxon>
        <taxon>Basidiomycota</taxon>
        <taxon>Agaricomycotina</taxon>
        <taxon>Tremellomycetes</taxon>
        <taxon>Tremellales</taxon>
        <taxon>Cryptococcaceae</taxon>
        <taxon>Cryptococcus</taxon>
        <taxon>Cryptococcus gattii species complex</taxon>
    </lineage>
</organism>
<feature type="region of interest" description="Disordered" evidence="1">
    <location>
        <begin position="158"/>
        <end position="194"/>
    </location>
</feature>
<reference key="2">
    <citation type="journal article" date="2011" name="MBio">
        <title>Genome variation in Cryptococcus gattii, an emerging pathogen of immunocompetent hosts.</title>
        <authorList>
            <person name="D'Souza C.A."/>
            <person name="Kronstad J.W."/>
            <person name="Taylor G."/>
            <person name="Warren R."/>
            <person name="Yuen M."/>
            <person name="Hu G."/>
            <person name="Jung W.H."/>
            <person name="Sham A."/>
            <person name="Kidd S.E."/>
            <person name="Tangen K."/>
            <person name="Lee N."/>
            <person name="Zeilmaker T."/>
            <person name="Sawkins J."/>
            <person name="McVicker G."/>
            <person name="Shah S."/>
            <person name="Gnerre S."/>
            <person name="Griggs A."/>
            <person name="Zeng Q."/>
            <person name="Bartlett K."/>
            <person name="Li W."/>
            <person name="Wang X."/>
            <person name="Heitman J."/>
            <person name="Stajich J.E."/>
            <person name="Fraser J.A."/>
            <person name="Meyer W."/>
            <person name="Carter D."/>
            <person name="Schein J."/>
            <person name="Krzywinski M."/>
            <person name="Kwong-Chung K.J."/>
            <person name="Varma A."/>
            <person name="Wang J."/>
            <person name="Brunham R."/>
            <person name="Fyfe M."/>
            <person name="Ouellette B.F.F."/>
            <person name="Siddiqui A."/>
            <person name="Marra M."/>
            <person name="Jones S."/>
            <person name="Holt R."/>
            <person name="Birren B.W."/>
            <person name="Galagan J.E."/>
            <person name="Cuomo C.A."/>
        </authorList>
    </citation>
    <scope>NUCLEOTIDE SEQUENCE</scope>
    <source>
        <strain>WM276</strain>
    </source>
</reference>
<gene>
    <name evidence="2" type="ordered locus">CGB_C2190W</name>
</gene>
<evidence type="ECO:0000256" key="1">
    <source>
        <dbReference type="SAM" id="MobiDB-lite"/>
    </source>
</evidence>
<dbReference type="PANTHER" id="PTHR14614">
    <property type="entry name" value="HEPATOCELLULAR CARCINOMA-ASSOCIATED ANTIGEN"/>
    <property type="match status" value="1"/>
</dbReference>
<evidence type="ECO:0000313" key="3">
    <source>
        <dbReference type="Proteomes" id="UP000007805"/>
    </source>
</evidence>
<dbReference type="InterPro" id="IPR029063">
    <property type="entry name" value="SAM-dependent_MTases_sf"/>
</dbReference>
<keyword evidence="3" id="KW-1185">Reference proteome</keyword>
<protein>
    <submittedName>
        <fullName evidence="2">Uncharacterized protein</fullName>
    </submittedName>
</protein>
<dbReference type="GeneID" id="10187265"/>
<dbReference type="VEuPathDB" id="FungiDB:CGB_C2190W"/>
<dbReference type="GO" id="GO:0005634">
    <property type="term" value="C:nucleus"/>
    <property type="evidence" value="ECO:0007669"/>
    <property type="project" value="TreeGrafter"/>
</dbReference>
<accession>E6R2Y9</accession>
<dbReference type="Proteomes" id="UP000007805">
    <property type="component" value="Chromosome C"/>
</dbReference>
<dbReference type="PANTHER" id="PTHR14614:SF162">
    <property type="entry name" value="EXPRESSED PROTEIN"/>
    <property type="match status" value="1"/>
</dbReference>
<dbReference type="SUPFAM" id="SSF53335">
    <property type="entry name" value="S-adenosyl-L-methionine-dependent methyltransferases"/>
    <property type="match status" value="1"/>
</dbReference>
<dbReference type="eggNOG" id="KOG2793">
    <property type="taxonomic scope" value="Eukaryota"/>
</dbReference>
<dbReference type="Gene3D" id="3.40.50.150">
    <property type="entry name" value="Vaccinia Virus protein VP39"/>
    <property type="match status" value="1"/>
</dbReference>